<accession>A0A6A4D842</accession>
<dbReference type="Proteomes" id="UP000437068">
    <property type="component" value="Unassembled WGS sequence"/>
</dbReference>
<feature type="compositionally biased region" description="Polar residues" evidence="1">
    <location>
        <begin position="313"/>
        <end position="326"/>
    </location>
</feature>
<evidence type="ECO:0000256" key="1">
    <source>
        <dbReference type="SAM" id="MobiDB-lite"/>
    </source>
</evidence>
<dbReference type="EMBL" id="QXGE01001008">
    <property type="protein sequence ID" value="KAE9299388.1"/>
    <property type="molecule type" value="Genomic_DNA"/>
</dbReference>
<sequence>MSVLTKQEKSVHVGLEKFSGRQVEYATWKDNLLTHVAQLDLEAENRLLESGEPDPKVGMKDFQESTPPCLTDADVKAASPENRLAIRKEIMVWRKPDAAMRHVLNMTFPNSFLSCLPDDVRNLEVCVIWQHLERKFANGDAGGLVAWSNRWNRILNSNWKDTMTLFSSLNQARNEMNRKSKKLIGKEMMTETMMCVQVLAQLPSEIWASSIELTEEAFTAEKVEVALNKLFGDRSKKMITGSGDVTTVARINHVKKEREMRGYDAQKRKSDGSAKVQDKGCFYCFGQGHQQTQCERMKADRDPNREGGPLLRTNVQAQPSKKTANGTKKIATVQHAAKKQRTTYDPPTDVEMEEEFKLPASDKAESGDENGGCLLSFDEVDARELDSE</sequence>
<evidence type="ECO:0000313" key="4">
    <source>
        <dbReference type="Proteomes" id="UP000437068"/>
    </source>
</evidence>
<evidence type="ECO:0000313" key="5">
    <source>
        <dbReference type="Proteomes" id="UP000440732"/>
    </source>
</evidence>
<organism evidence="3 4">
    <name type="scientific">Phytophthora fragariae</name>
    <dbReference type="NCBI Taxonomy" id="53985"/>
    <lineage>
        <taxon>Eukaryota</taxon>
        <taxon>Sar</taxon>
        <taxon>Stramenopiles</taxon>
        <taxon>Oomycota</taxon>
        <taxon>Peronosporomycetes</taxon>
        <taxon>Peronosporales</taxon>
        <taxon>Peronosporaceae</taxon>
        <taxon>Phytophthora</taxon>
    </lineage>
</organism>
<dbReference type="AlphaFoldDB" id="A0A6A4D842"/>
<dbReference type="EMBL" id="QXGA01000460">
    <property type="protein sequence ID" value="KAE9145597.1"/>
    <property type="molecule type" value="Genomic_DNA"/>
</dbReference>
<dbReference type="Proteomes" id="UP000440732">
    <property type="component" value="Unassembled WGS sequence"/>
</dbReference>
<evidence type="ECO:0000313" key="2">
    <source>
        <dbReference type="EMBL" id="KAE9145597.1"/>
    </source>
</evidence>
<proteinExistence type="predicted"/>
<feature type="region of interest" description="Disordered" evidence="1">
    <location>
        <begin position="298"/>
        <end position="388"/>
    </location>
</feature>
<comment type="caution">
    <text evidence="3">The sequence shown here is derived from an EMBL/GenBank/DDBJ whole genome shotgun (WGS) entry which is preliminary data.</text>
</comment>
<name>A0A6A4D842_9STRA</name>
<reference evidence="4 5" key="1">
    <citation type="submission" date="2018-08" db="EMBL/GenBank/DDBJ databases">
        <title>Genomic investigation of the strawberry pathogen Phytophthora fragariae indicates pathogenicity is determined by transcriptional variation in three key races.</title>
        <authorList>
            <person name="Adams T.M."/>
            <person name="Armitage A.D."/>
            <person name="Sobczyk M.K."/>
            <person name="Bates H.J."/>
            <person name="Dunwell J.M."/>
            <person name="Nellist C.F."/>
            <person name="Harrison R.J."/>
        </authorList>
    </citation>
    <scope>NUCLEOTIDE SEQUENCE [LARGE SCALE GENOMIC DNA]</scope>
    <source>
        <strain evidence="3 4">A4</strain>
        <strain evidence="2 5">NOV-5</strain>
    </source>
</reference>
<gene>
    <name evidence="3" type="ORF">PF001_g15462</name>
    <name evidence="2" type="ORF">PF006_g9568</name>
</gene>
<evidence type="ECO:0008006" key="6">
    <source>
        <dbReference type="Google" id="ProtNLM"/>
    </source>
</evidence>
<evidence type="ECO:0000313" key="3">
    <source>
        <dbReference type="EMBL" id="KAE9299388.1"/>
    </source>
</evidence>
<protein>
    <recommendedName>
        <fullName evidence="6">CCHC-type domain-containing protein</fullName>
    </recommendedName>
</protein>
<feature type="compositionally biased region" description="Basic and acidic residues" evidence="1">
    <location>
        <begin position="355"/>
        <end position="366"/>
    </location>
</feature>